<dbReference type="EMBL" id="CABFNS010000851">
    <property type="protein sequence ID" value="VUC32662.1"/>
    <property type="molecule type" value="Genomic_DNA"/>
</dbReference>
<dbReference type="InterPro" id="IPR020904">
    <property type="entry name" value="Sc_DH/Rdtase_CS"/>
</dbReference>
<comment type="similarity">
    <text evidence="1">Belongs to the short-chain dehydrogenases/reductases (SDR) family.</text>
</comment>
<dbReference type="SUPFAM" id="SSF51735">
    <property type="entry name" value="NAD(P)-binding Rossmann-fold domains"/>
    <property type="match status" value="1"/>
</dbReference>
<dbReference type="PROSITE" id="PS00061">
    <property type="entry name" value="ADH_SHORT"/>
    <property type="match status" value="1"/>
</dbReference>
<dbReference type="Gene3D" id="3.40.50.720">
    <property type="entry name" value="NAD(P)-binding Rossmann-like Domain"/>
    <property type="match status" value="1"/>
</dbReference>
<dbReference type="InterPro" id="IPR002347">
    <property type="entry name" value="SDR_fam"/>
</dbReference>
<keyword evidence="3" id="KW-0560">Oxidoreductase</keyword>
<dbReference type="PANTHER" id="PTHR44229:SF4">
    <property type="entry name" value="15-HYDROXYPROSTAGLANDIN DEHYDROGENASE [NAD(+)]"/>
    <property type="match status" value="1"/>
</dbReference>
<dbReference type="InterPro" id="IPR036291">
    <property type="entry name" value="NAD(P)-bd_dom_sf"/>
</dbReference>
<dbReference type="PANTHER" id="PTHR44229">
    <property type="entry name" value="15-HYDROXYPROSTAGLANDIN DEHYDROGENASE [NAD(+)]"/>
    <property type="match status" value="1"/>
</dbReference>
<name>A0ABY6UMW3_BIOOC</name>
<dbReference type="PRINTS" id="PR00081">
    <property type="entry name" value="GDHRDH"/>
</dbReference>
<evidence type="ECO:0000313" key="4">
    <source>
        <dbReference type="EMBL" id="VUC32662.1"/>
    </source>
</evidence>
<evidence type="ECO:0000313" key="5">
    <source>
        <dbReference type="Proteomes" id="UP000766486"/>
    </source>
</evidence>
<sequence>MALDVASKVAIITGAGSGINFSFAKLLLENKCNVILADLTLRPEAADLVSSYSDGSATPRAIYMRVDVTDWKQLEEMFRMAEHEFGHADIICPGAGVFEPVSTAKNEVPFSNFWIPPATGSSADSPQMSRYASIDINLSHPIRCTQLAISHFIRHKIPGSIVLISSMAAQSSYIGCPLYVAAKHGISGFVRSLAGLERPPNPKVPPIRVSAVAPGIVKTPIWLESDKIQWLHSEKDKWVAPEEVADVMLGLIQKDDYKGGSVVEVGRNKVRKVEMLNDPGPQGDGLTVSAGVKGVEEVWKRLSEPSWGQYT</sequence>
<proteinExistence type="inferred from homology"/>
<evidence type="ECO:0000256" key="3">
    <source>
        <dbReference type="ARBA" id="ARBA00023002"/>
    </source>
</evidence>
<accession>A0ABY6UMW3</accession>
<dbReference type="Proteomes" id="UP000766486">
    <property type="component" value="Unassembled WGS sequence"/>
</dbReference>
<gene>
    <name evidence="4" type="ORF">CLO192961_LOCUS328907</name>
</gene>
<protein>
    <submittedName>
        <fullName evidence="4">Uncharacterized protein</fullName>
    </submittedName>
</protein>
<evidence type="ECO:0000256" key="2">
    <source>
        <dbReference type="ARBA" id="ARBA00022857"/>
    </source>
</evidence>
<dbReference type="Pfam" id="PF00106">
    <property type="entry name" value="adh_short"/>
    <property type="match status" value="1"/>
</dbReference>
<keyword evidence="5" id="KW-1185">Reference proteome</keyword>
<evidence type="ECO:0000256" key="1">
    <source>
        <dbReference type="ARBA" id="ARBA00006484"/>
    </source>
</evidence>
<comment type="caution">
    <text evidence="4">The sequence shown here is derived from an EMBL/GenBank/DDBJ whole genome shotgun (WGS) entry which is preliminary data.</text>
</comment>
<keyword evidence="2" id="KW-0521">NADP</keyword>
<organism evidence="4 5">
    <name type="scientific">Bionectria ochroleuca</name>
    <name type="common">Gliocladium roseum</name>
    <dbReference type="NCBI Taxonomy" id="29856"/>
    <lineage>
        <taxon>Eukaryota</taxon>
        <taxon>Fungi</taxon>
        <taxon>Dikarya</taxon>
        <taxon>Ascomycota</taxon>
        <taxon>Pezizomycotina</taxon>
        <taxon>Sordariomycetes</taxon>
        <taxon>Hypocreomycetidae</taxon>
        <taxon>Hypocreales</taxon>
        <taxon>Bionectriaceae</taxon>
        <taxon>Clonostachys</taxon>
    </lineage>
</organism>
<reference evidence="4 5" key="1">
    <citation type="submission" date="2019-06" db="EMBL/GenBank/DDBJ databases">
        <authorList>
            <person name="Broberg M."/>
        </authorList>
    </citation>
    <scope>NUCLEOTIDE SEQUENCE [LARGE SCALE GENOMIC DNA]</scope>
</reference>